<dbReference type="InterPro" id="IPR037365">
    <property type="entry name" value="Slowmo/Ups"/>
</dbReference>
<keyword evidence="3" id="KW-1185">Reference proteome</keyword>
<accession>S9Q1W2</accession>
<dbReference type="AlphaFoldDB" id="S9Q1W2"/>
<dbReference type="GO" id="GO:0005758">
    <property type="term" value="C:mitochondrial intermembrane space"/>
    <property type="evidence" value="ECO:0007669"/>
    <property type="project" value="InterPro"/>
</dbReference>
<evidence type="ECO:0000313" key="2">
    <source>
        <dbReference type="EMBL" id="EPX75296.1"/>
    </source>
</evidence>
<dbReference type="OrthoDB" id="341300at2759"/>
<name>S9Q1W2_SCHOY</name>
<sequence length="170" mass="19949">MSVYKDESEFDAPWENISSAWLRRYPNPYSSHVVSADVLERYIDEKGRLHTERLLVKQGRVPRWASELLNVSKSYILERSIIDANKRELLSETFNIDHLKLLKAMEYNRYQPSQEDSSKTSITTLAQFASPLRLGLGRRVQKYCLKRFPEQLIGSRRGILYVLQKYKSFS</sequence>
<dbReference type="InterPro" id="IPR006797">
    <property type="entry name" value="PRELI/MSF1_dom"/>
</dbReference>
<dbReference type="Pfam" id="PF04707">
    <property type="entry name" value="PRELI"/>
    <property type="match status" value="1"/>
</dbReference>
<feature type="domain" description="PRELI/MSF1" evidence="1">
    <location>
        <begin position="1"/>
        <end position="170"/>
    </location>
</feature>
<dbReference type="VEuPathDB" id="FungiDB:SOCG_04539"/>
<dbReference type="HOGENOM" id="CLU_067902_3_1_1"/>
<organism evidence="2 3">
    <name type="scientific">Schizosaccharomyces octosporus (strain yFS286)</name>
    <name type="common">Fission yeast</name>
    <name type="synonym">Octosporomyces octosporus</name>
    <dbReference type="NCBI Taxonomy" id="483514"/>
    <lineage>
        <taxon>Eukaryota</taxon>
        <taxon>Fungi</taxon>
        <taxon>Dikarya</taxon>
        <taxon>Ascomycota</taxon>
        <taxon>Taphrinomycotina</taxon>
        <taxon>Schizosaccharomycetes</taxon>
        <taxon>Schizosaccharomycetales</taxon>
        <taxon>Schizosaccharomycetaceae</taxon>
        <taxon>Schizosaccharomyces</taxon>
    </lineage>
</organism>
<dbReference type="PROSITE" id="PS50904">
    <property type="entry name" value="PRELI_MSF1"/>
    <property type="match status" value="1"/>
</dbReference>
<dbReference type="OMA" id="GYEFFKC"/>
<gene>
    <name evidence="2" type="ORF">SOCG_04539</name>
</gene>
<dbReference type="eggNOG" id="KOG3337">
    <property type="taxonomic scope" value="Eukaryota"/>
</dbReference>
<dbReference type="PANTHER" id="PTHR11158">
    <property type="entry name" value="MSF1/PX19 RELATED"/>
    <property type="match status" value="1"/>
</dbReference>
<protein>
    <submittedName>
        <fullName evidence="2">Intermembrane space protein sorting protein</fullName>
    </submittedName>
</protein>
<dbReference type="Proteomes" id="UP000016088">
    <property type="component" value="Unassembled WGS sequence"/>
</dbReference>
<evidence type="ECO:0000313" key="3">
    <source>
        <dbReference type="Proteomes" id="UP000016088"/>
    </source>
</evidence>
<proteinExistence type="predicted"/>
<reference evidence="2 3" key="1">
    <citation type="journal article" date="2011" name="Science">
        <title>Comparative functional genomics of the fission yeasts.</title>
        <authorList>
            <person name="Rhind N."/>
            <person name="Chen Z."/>
            <person name="Yassour M."/>
            <person name="Thompson D.A."/>
            <person name="Haas B.J."/>
            <person name="Habib N."/>
            <person name="Wapinski I."/>
            <person name="Roy S."/>
            <person name="Lin M.F."/>
            <person name="Heiman D.I."/>
            <person name="Young S.K."/>
            <person name="Furuya K."/>
            <person name="Guo Y."/>
            <person name="Pidoux A."/>
            <person name="Chen H.M."/>
            <person name="Robbertse B."/>
            <person name="Goldberg J.M."/>
            <person name="Aoki K."/>
            <person name="Bayne E.H."/>
            <person name="Berlin A.M."/>
            <person name="Desjardins C.A."/>
            <person name="Dobbs E."/>
            <person name="Dukaj L."/>
            <person name="Fan L."/>
            <person name="FitzGerald M.G."/>
            <person name="French C."/>
            <person name="Gujja S."/>
            <person name="Hansen K."/>
            <person name="Keifenheim D."/>
            <person name="Levin J.Z."/>
            <person name="Mosher R.A."/>
            <person name="Mueller C.A."/>
            <person name="Pfiffner J."/>
            <person name="Priest M."/>
            <person name="Russ C."/>
            <person name="Smialowska A."/>
            <person name="Swoboda P."/>
            <person name="Sykes S.M."/>
            <person name="Vaughn M."/>
            <person name="Vengrova S."/>
            <person name="Yoder R."/>
            <person name="Zeng Q."/>
            <person name="Allshire R."/>
            <person name="Baulcombe D."/>
            <person name="Birren B.W."/>
            <person name="Brown W."/>
            <person name="Ekwall K."/>
            <person name="Kellis M."/>
            <person name="Leatherwood J."/>
            <person name="Levin H."/>
            <person name="Margalit H."/>
            <person name="Martienssen R."/>
            <person name="Nieduszynski C.A."/>
            <person name="Spatafora J.W."/>
            <person name="Friedman N."/>
            <person name="Dalgaard J.Z."/>
            <person name="Baumann P."/>
            <person name="Niki H."/>
            <person name="Regev A."/>
            <person name="Nusbaum C."/>
        </authorList>
    </citation>
    <scope>NUCLEOTIDE SEQUENCE [LARGE SCALE GENOMIC DNA]</scope>
    <source>
        <strain evidence="3">yFS286</strain>
    </source>
</reference>
<dbReference type="EMBL" id="KE503206">
    <property type="protein sequence ID" value="EPX75296.1"/>
    <property type="molecule type" value="Genomic_DNA"/>
</dbReference>
<evidence type="ECO:0000259" key="1">
    <source>
        <dbReference type="PROSITE" id="PS50904"/>
    </source>
</evidence>
<dbReference type="GeneID" id="25033501"/>
<dbReference type="RefSeq" id="XP_013017739.1">
    <property type="nucleotide sequence ID" value="XM_013162285.1"/>
</dbReference>